<dbReference type="Gene3D" id="2.60.120.1390">
    <property type="match status" value="1"/>
</dbReference>
<name>A0A1C3YZX9_9LACO</name>
<dbReference type="EMBL" id="FMAO01000001">
    <property type="protein sequence ID" value="SCB75629.1"/>
    <property type="molecule type" value="Genomic_DNA"/>
</dbReference>
<dbReference type="AlphaFoldDB" id="A0A1C3YZX9"/>
<dbReference type="Pfam" id="PF11175">
    <property type="entry name" value="DUF2961"/>
    <property type="match status" value="1"/>
</dbReference>
<dbReference type="STRING" id="1505725.GA0061074_101227"/>
<dbReference type="Proteomes" id="UP000199268">
    <property type="component" value="Unassembled WGS sequence"/>
</dbReference>
<organism evidence="2 3">
    <name type="scientific">Weissella bombi</name>
    <dbReference type="NCBI Taxonomy" id="1505725"/>
    <lineage>
        <taxon>Bacteria</taxon>
        <taxon>Bacillati</taxon>
        <taxon>Bacillota</taxon>
        <taxon>Bacilli</taxon>
        <taxon>Lactobacillales</taxon>
        <taxon>Lactobacillaceae</taxon>
        <taxon>Weissella</taxon>
    </lineage>
</organism>
<sequence length="370" mass="42250">MQIQDLTKINRSEENRTISPENMTGEKGKAAMTGSDLGPERKGHAAISLKQGETVTVADIHDAGEIRHIWMTIADATPAGSFVLRDVVLRMYWDDSETPAVEAPIGDFFFNGFAQRQEIDSALINVNPVGGFNSYFPMPFKKHAVITITNEHPADVPDFFYTINYVVKEQPEEIAYFHAYWNREDYTKKQQDYTILPTIHGAGHYIGTYFELAALQRYWWGEGEFKFYIDGDGQYPTVTSTGSEDYFGGAWAFHVEDDGQIHAQTFQHQYLGYPLMDRYDHTRENFSTGDAMPLHGFGNDSLPMHALYRLHLPDPIFFKDDLTVKVQQIGNDDIKLFERSDDIASVAYWYQDVPTSELPTILSRDERVPR</sequence>
<reference evidence="3" key="1">
    <citation type="submission" date="2016-08" db="EMBL/GenBank/DDBJ databases">
        <authorList>
            <person name="Varghese N."/>
            <person name="Submissions Spin"/>
        </authorList>
    </citation>
    <scope>NUCLEOTIDE SEQUENCE [LARGE SCALE GENOMIC DNA]</scope>
    <source>
        <strain evidence="3">R-53094</strain>
    </source>
</reference>
<accession>A0A1C3YZX9</accession>
<evidence type="ECO:0008006" key="4">
    <source>
        <dbReference type="Google" id="ProtNLM"/>
    </source>
</evidence>
<feature type="region of interest" description="Disordered" evidence="1">
    <location>
        <begin position="1"/>
        <end position="41"/>
    </location>
</feature>
<dbReference type="OrthoDB" id="2518538at2"/>
<dbReference type="InterPro" id="IPR021345">
    <property type="entry name" value="DUF2961"/>
</dbReference>
<keyword evidence="3" id="KW-1185">Reference proteome</keyword>
<protein>
    <recommendedName>
        <fullName evidence="4">DUF2961 domain-containing protein</fullName>
    </recommendedName>
</protein>
<evidence type="ECO:0000313" key="2">
    <source>
        <dbReference type="EMBL" id="SCB75629.1"/>
    </source>
</evidence>
<dbReference type="RefSeq" id="WP_092461268.1">
    <property type="nucleotide sequence ID" value="NZ_BJEE01000002.1"/>
</dbReference>
<evidence type="ECO:0000313" key="3">
    <source>
        <dbReference type="Proteomes" id="UP000199268"/>
    </source>
</evidence>
<proteinExistence type="predicted"/>
<evidence type="ECO:0000256" key="1">
    <source>
        <dbReference type="SAM" id="MobiDB-lite"/>
    </source>
</evidence>
<gene>
    <name evidence="2" type="ORF">GA0061074_101227</name>
</gene>